<dbReference type="EMBL" id="JBBWWQ010000004">
    <property type="protein sequence ID" value="KAK8948921.1"/>
    <property type="molecule type" value="Genomic_DNA"/>
</dbReference>
<accession>A0AAP0BTC7</accession>
<dbReference type="GO" id="GO:0006887">
    <property type="term" value="P:exocytosis"/>
    <property type="evidence" value="ECO:0007669"/>
    <property type="project" value="UniProtKB-KW"/>
</dbReference>
<keyword evidence="7" id="KW-1185">Reference proteome</keyword>
<dbReference type="GO" id="GO:0000145">
    <property type="term" value="C:exocyst"/>
    <property type="evidence" value="ECO:0007669"/>
    <property type="project" value="InterPro"/>
</dbReference>
<dbReference type="GO" id="GO:0005546">
    <property type="term" value="F:phosphatidylinositol-4,5-bisphosphate binding"/>
    <property type="evidence" value="ECO:0007669"/>
    <property type="project" value="InterPro"/>
</dbReference>
<keyword evidence="4" id="KW-0175">Coiled coil</keyword>
<feature type="coiled-coil region" evidence="4">
    <location>
        <begin position="52"/>
        <end position="79"/>
    </location>
</feature>
<dbReference type="InterPro" id="IPR016159">
    <property type="entry name" value="Cullin_repeat-like_dom_sf"/>
</dbReference>
<comment type="caution">
    <text evidence="6">The sequence shown here is derived from an EMBL/GenBank/DDBJ whole genome shotgun (WGS) entry which is preliminary data.</text>
</comment>
<sequence>MGTPVFEAVEQVILRWESSESVLWEASEKEIAEYLDAVDELMYRLELGSSEKEHIARARAALQLAMERLEDEFRHLLIRVAVPIDAGRLHRTIRTVSISLPRNPSDGAENFEEPKNPNEPKIELVLPEVISDLKEIADRMFCAGYGKEISQVYIGVRRDILHEYLSILGFEDMSIEEVQKTGWKDLDGKMKKWILALKTTVRVLMEEKTISEQIFAASQDLSEESFTLAAKCSILQILNFGDAISISPKSAEKIFRTIEAHEALADAITDLQPLFSSSSKHVIFGEAEGILKRLGEAVRCIFREFSNSVQKEDSGKPLQGGDIHPLTRYVMNYAKLLLEYSNSLDMILDGEHIPEELQCGGDDDQLMGDRTPLTRRLLLLMSYLESNLEMKSKDYEDKGLQCIFMMNNLLYIVQKVQQSKLVAVFGDHWVRRRRGKVKRFATSYLRASWSKTWSHLMDSGLGGIRGRIFNASTKMDIKESFKRFNIGFEEIYRSQTSWKVSDLQLREELRISIAEMIIPAYRSFFGRFGSQLEGGRNAAKYLKYTPDELETYLSDFFEGLPGVSNHLMRKKLSFHHTLAASHG</sequence>
<evidence type="ECO:0000256" key="3">
    <source>
        <dbReference type="RuleBase" id="RU365026"/>
    </source>
</evidence>
<comment type="similarity">
    <text evidence="1 3">Belongs to the EXO70 family.</text>
</comment>
<evidence type="ECO:0000256" key="1">
    <source>
        <dbReference type="ARBA" id="ARBA00006756"/>
    </source>
</evidence>
<dbReference type="Pfam" id="PF20669">
    <property type="entry name" value="Exo70_N"/>
    <property type="match status" value="1"/>
</dbReference>
<name>A0AAP0BTC7_9ASPA</name>
<protein>
    <recommendedName>
        <fullName evidence="3">Exocyst subunit Exo70 family protein</fullName>
    </recommendedName>
</protein>
<feature type="domain" description="Exocyst complex subunit Exo70 C-terminal" evidence="5">
    <location>
        <begin position="191"/>
        <end position="555"/>
    </location>
</feature>
<gene>
    <name evidence="6" type="ORF">KSP39_PZI005408</name>
</gene>
<evidence type="ECO:0000313" key="6">
    <source>
        <dbReference type="EMBL" id="KAK8948921.1"/>
    </source>
</evidence>
<evidence type="ECO:0000313" key="7">
    <source>
        <dbReference type="Proteomes" id="UP001418222"/>
    </source>
</evidence>
<comment type="function">
    <text evidence="3">Component of the exocyst complex.</text>
</comment>
<dbReference type="PANTHER" id="PTHR12542">
    <property type="entry name" value="EXOCYST COMPLEX PROTEIN EXO70"/>
    <property type="match status" value="1"/>
</dbReference>
<evidence type="ECO:0000256" key="4">
    <source>
        <dbReference type="SAM" id="Coils"/>
    </source>
</evidence>
<dbReference type="InterPro" id="IPR046364">
    <property type="entry name" value="Exo70_C"/>
</dbReference>
<dbReference type="Gene3D" id="1.20.1280.170">
    <property type="entry name" value="Exocyst complex component Exo70"/>
    <property type="match status" value="1"/>
</dbReference>
<dbReference type="SUPFAM" id="SSF74788">
    <property type="entry name" value="Cullin repeat-like"/>
    <property type="match status" value="1"/>
</dbReference>
<evidence type="ECO:0000256" key="2">
    <source>
        <dbReference type="ARBA" id="ARBA00022448"/>
    </source>
</evidence>
<proteinExistence type="inferred from homology"/>
<keyword evidence="2 3" id="KW-0813">Transport</keyword>
<dbReference type="AlphaFoldDB" id="A0AAP0BTC7"/>
<organism evidence="6 7">
    <name type="scientific">Platanthera zijinensis</name>
    <dbReference type="NCBI Taxonomy" id="2320716"/>
    <lineage>
        <taxon>Eukaryota</taxon>
        <taxon>Viridiplantae</taxon>
        <taxon>Streptophyta</taxon>
        <taxon>Embryophyta</taxon>
        <taxon>Tracheophyta</taxon>
        <taxon>Spermatophyta</taxon>
        <taxon>Magnoliopsida</taxon>
        <taxon>Liliopsida</taxon>
        <taxon>Asparagales</taxon>
        <taxon>Orchidaceae</taxon>
        <taxon>Orchidoideae</taxon>
        <taxon>Orchideae</taxon>
        <taxon>Orchidinae</taxon>
        <taxon>Platanthera</taxon>
    </lineage>
</organism>
<dbReference type="PANTHER" id="PTHR12542:SF142">
    <property type="entry name" value="EXOCYST SUBUNIT EXO70 FAMILY PROTEIN"/>
    <property type="match status" value="1"/>
</dbReference>
<dbReference type="Proteomes" id="UP001418222">
    <property type="component" value="Unassembled WGS sequence"/>
</dbReference>
<dbReference type="GO" id="GO:0015031">
    <property type="term" value="P:protein transport"/>
    <property type="evidence" value="ECO:0007669"/>
    <property type="project" value="UniProtKB-KW"/>
</dbReference>
<dbReference type="InterPro" id="IPR004140">
    <property type="entry name" value="Exo70"/>
</dbReference>
<dbReference type="Pfam" id="PF03081">
    <property type="entry name" value="Exo70_C"/>
    <property type="match status" value="1"/>
</dbReference>
<keyword evidence="3" id="KW-0653">Protein transport</keyword>
<keyword evidence="3" id="KW-0268">Exocytosis</keyword>
<evidence type="ECO:0000259" key="5">
    <source>
        <dbReference type="Pfam" id="PF03081"/>
    </source>
</evidence>
<reference evidence="6 7" key="1">
    <citation type="journal article" date="2022" name="Nat. Plants">
        <title>Genomes of leafy and leafless Platanthera orchids illuminate the evolution of mycoheterotrophy.</title>
        <authorList>
            <person name="Li M.H."/>
            <person name="Liu K.W."/>
            <person name="Li Z."/>
            <person name="Lu H.C."/>
            <person name="Ye Q.L."/>
            <person name="Zhang D."/>
            <person name="Wang J.Y."/>
            <person name="Li Y.F."/>
            <person name="Zhong Z.M."/>
            <person name="Liu X."/>
            <person name="Yu X."/>
            <person name="Liu D.K."/>
            <person name="Tu X.D."/>
            <person name="Liu B."/>
            <person name="Hao Y."/>
            <person name="Liao X.Y."/>
            <person name="Jiang Y.T."/>
            <person name="Sun W.H."/>
            <person name="Chen J."/>
            <person name="Chen Y.Q."/>
            <person name="Ai Y."/>
            <person name="Zhai J.W."/>
            <person name="Wu S.S."/>
            <person name="Zhou Z."/>
            <person name="Hsiao Y.Y."/>
            <person name="Wu W.L."/>
            <person name="Chen Y.Y."/>
            <person name="Lin Y.F."/>
            <person name="Hsu J.L."/>
            <person name="Li C.Y."/>
            <person name="Wang Z.W."/>
            <person name="Zhao X."/>
            <person name="Zhong W.Y."/>
            <person name="Ma X.K."/>
            <person name="Ma L."/>
            <person name="Huang J."/>
            <person name="Chen G.Z."/>
            <person name="Huang M.Z."/>
            <person name="Huang L."/>
            <person name="Peng D.H."/>
            <person name="Luo Y.B."/>
            <person name="Zou S.Q."/>
            <person name="Chen S.P."/>
            <person name="Lan S."/>
            <person name="Tsai W.C."/>
            <person name="Van de Peer Y."/>
            <person name="Liu Z.J."/>
        </authorList>
    </citation>
    <scope>NUCLEOTIDE SEQUENCE [LARGE SCALE GENOMIC DNA]</scope>
    <source>
        <strain evidence="6">Lor287</strain>
    </source>
</reference>